<feature type="DNA-binding region" description="H-T-H motif" evidence="4">
    <location>
        <begin position="29"/>
        <end position="48"/>
    </location>
</feature>
<keyword evidence="3" id="KW-0804">Transcription</keyword>
<evidence type="ECO:0000256" key="1">
    <source>
        <dbReference type="ARBA" id="ARBA00023015"/>
    </source>
</evidence>
<dbReference type="GO" id="GO:0000976">
    <property type="term" value="F:transcription cis-regulatory region binding"/>
    <property type="evidence" value="ECO:0007669"/>
    <property type="project" value="TreeGrafter"/>
</dbReference>
<dbReference type="EMBL" id="STGX01000014">
    <property type="protein sequence ID" value="THV26523.1"/>
    <property type="molecule type" value="Genomic_DNA"/>
</dbReference>
<evidence type="ECO:0000313" key="7">
    <source>
        <dbReference type="Proteomes" id="UP000305792"/>
    </source>
</evidence>
<dbReference type="InterPro" id="IPR009057">
    <property type="entry name" value="Homeodomain-like_sf"/>
</dbReference>
<dbReference type="PROSITE" id="PS50977">
    <property type="entry name" value="HTH_TETR_2"/>
    <property type="match status" value="1"/>
</dbReference>
<dbReference type="PANTHER" id="PTHR30055">
    <property type="entry name" value="HTH-TYPE TRANSCRIPTIONAL REGULATOR RUTR"/>
    <property type="match status" value="1"/>
</dbReference>
<dbReference type="InterPro" id="IPR023772">
    <property type="entry name" value="DNA-bd_HTH_TetR-type_CS"/>
</dbReference>
<dbReference type="SUPFAM" id="SSF46689">
    <property type="entry name" value="Homeodomain-like"/>
    <property type="match status" value="1"/>
</dbReference>
<gene>
    <name evidence="6" type="ORF">E9998_18380</name>
</gene>
<dbReference type="RefSeq" id="WP_136531152.1">
    <property type="nucleotide sequence ID" value="NZ_STGX01000014.1"/>
</dbReference>
<proteinExistence type="predicted"/>
<dbReference type="PANTHER" id="PTHR30055:SF234">
    <property type="entry name" value="HTH-TYPE TRANSCRIPTIONAL REGULATOR BETI"/>
    <property type="match status" value="1"/>
</dbReference>
<dbReference type="GO" id="GO:0003700">
    <property type="term" value="F:DNA-binding transcription factor activity"/>
    <property type="evidence" value="ECO:0007669"/>
    <property type="project" value="TreeGrafter"/>
</dbReference>
<dbReference type="AlphaFoldDB" id="A0A4S8P8H9"/>
<evidence type="ECO:0000259" key="5">
    <source>
        <dbReference type="PROSITE" id="PS50977"/>
    </source>
</evidence>
<dbReference type="InterPro" id="IPR050109">
    <property type="entry name" value="HTH-type_TetR-like_transc_reg"/>
</dbReference>
<keyword evidence="7" id="KW-1185">Reference proteome</keyword>
<feature type="domain" description="HTH tetR-type" evidence="5">
    <location>
        <begin position="6"/>
        <end position="66"/>
    </location>
</feature>
<keyword evidence="1" id="KW-0805">Transcription regulation</keyword>
<dbReference type="Proteomes" id="UP000305792">
    <property type="component" value="Unassembled WGS sequence"/>
</dbReference>
<evidence type="ECO:0000256" key="2">
    <source>
        <dbReference type="ARBA" id="ARBA00023125"/>
    </source>
</evidence>
<organism evidence="6 7">
    <name type="scientific">Glycomyces paridis</name>
    <dbReference type="NCBI Taxonomy" id="2126555"/>
    <lineage>
        <taxon>Bacteria</taxon>
        <taxon>Bacillati</taxon>
        <taxon>Actinomycetota</taxon>
        <taxon>Actinomycetes</taxon>
        <taxon>Glycomycetales</taxon>
        <taxon>Glycomycetaceae</taxon>
        <taxon>Glycomyces</taxon>
    </lineage>
</organism>
<name>A0A4S8P8H9_9ACTN</name>
<dbReference type="InterPro" id="IPR001647">
    <property type="entry name" value="HTH_TetR"/>
</dbReference>
<evidence type="ECO:0000256" key="4">
    <source>
        <dbReference type="PROSITE-ProRule" id="PRU00335"/>
    </source>
</evidence>
<sequence length="198" mass="20873">MTARSAATRETIVRAAAPVFGRYGYRKTTMDLLASAAGVSRPAVYQYFPNKAAVLRAVADLIGDEVHTAAETAADAATGTAERLYAALVAKLEFTAATVEADHRRELLSEASRIAADAVAASEARYTALVSRILAEAPDLDLLGDAATAEDTAELLTDSMTGIARSTATADQMRARLRLLVDLAVRGLSTSDNERSTP</sequence>
<dbReference type="Gene3D" id="1.10.357.10">
    <property type="entry name" value="Tetracycline Repressor, domain 2"/>
    <property type="match status" value="1"/>
</dbReference>
<dbReference type="OrthoDB" id="7186128at2"/>
<dbReference type="PROSITE" id="PS01081">
    <property type="entry name" value="HTH_TETR_1"/>
    <property type="match status" value="1"/>
</dbReference>
<protein>
    <submittedName>
        <fullName evidence="6">TetR/AcrR family transcriptional regulator</fullName>
    </submittedName>
</protein>
<evidence type="ECO:0000313" key="6">
    <source>
        <dbReference type="EMBL" id="THV26523.1"/>
    </source>
</evidence>
<keyword evidence="2 4" id="KW-0238">DNA-binding</keyword>
<dbReference type="Pfam" id="PF00440">
    <property type="entry name" value="TetR_N"/>
    <property type="match status" value="1"/>
</dbReference>
<evidence type="ECO:0000256" key="3">
    <source>
        <dbReference type="ARBA" id="ARBA00023163"/>
    </source>
</evidence>
<comment type="caution">
    <text evidence="6">The sequence shown here is derived from an EMBL/GenBank/DDBJ whole genome shotgun (WGS) entry which is preliminary data.</text>
</comment>
<accession>A0A4S8P8H9</accession>
<reference evidence="6 7" key="1">
    <citation type="journal article" date="2018" name="Int. J. Syst. Evol. Microbiol.">
        <title>Glycomyces paridis sp. nov., isolated from the medicinal plant Paris polyphylla.</title>
        <authorList>
            <person name="Fang X.M."/>
            <person name="Bai J.L."/>
            <person name="Su J."/>
            <person name="Zhao L.L."/>
            <person name="Liu H.Y."/>
            <person name="Ma B.P."/>
            <person name="Zhang Y.Q."/>
            <person name="Yu L.Y."/>
        </authorList>
    </citation>
    <scope>NUCLEOTIDE SEQUENCE [LARGE SCALE GENOMIC DNA]</scope>
    <source>
        <strain evidence="6 7">CPCC 204357</strain>
    </source>
</reference>
<dbReference type="PRINTS" id="PR00455">
    <property type="entry name" value="HTHTETR"/>
</dbReference>